<protein>
    <submittedName>
        <fullName evidence="1">Uncharacterized protein</fullName>
    </submittedName>
</protein>
<name>A0A5J5LN15_HALHI</name>
<evidence type="ECO:0000313" key="2">
    <source>
        <dbReference type="Proteomes" id="UP000326244"/>
    </source>
</evidence>
<comment type="caution">
    <text evidence="1">The sequence shown here is derived from an EMBL/GenBank/DDBJ whole genome shotgun (WGS) entry which is preliminary data.</text>
</comment>
<dbReference type="Proteomes" id="UP000326244">
    <property type="component" value="Unassembled WGS sequence"/>
</dbReference>
<dbReference type="RefSeq" id="WP_151103745.1">
    <property type="nucleotide sequence ID" value="NZ_RQWK01000001.1"/>
</dbReference>
<sequence>MVSGEFNLKETELLMLQHLLGGDNFGAGYDSFRNKDINAAQFKSDEEGELYRTTMVERAQEGGELSELHFRLEVGSEGNNEDRKIKVVAHREGYFRSRQNGPPELVDRFVGNLAIVNEYREKLTPLNELMEDYIHKKSLSLGGSREQIKMQTVRAFRQLVDEHFTSIDYTSEERSVYVAITANVGLSLATLDLTDDRYPSISGFDGNTIDYNGKISEFFKDYLVLSEGVAKPDFDLVAGHLHNILTNSQDFDSLIEVLEYIEETYDI</sequence>
<gene>
    <name evidence="1" type="ORF">EGO51_13235</name>
</gene>
<dbReference type="EMBL" id="RQWK01000001">
    <property type="protein sequence ID" value="KAA9410724.1"/>
    <property type="molecule type" value="Genomic_DNA"/>
</dbReference>
<reference evidence="1 2" key="1">
    <citation type="submission" date="2018-11" db="EMBL/GenBank/DDBJ databases">
        <title>Genomic analysis of Haloarcula hispanica CBA1121.</title>
        <authorList>
            <person name="Kim Y.B."/>
            <person name="Roh S.W."/>
        </authorList>
    </citation>
    <scope>NUCLEOTIDE SEQUENCE [LARGE SCALE GENOMIC DNA]</scope>
    <source>
        <strain evidence="1 2">CBA1121</strain>
    </source>
</reference>
<accession>A0A5J5LN15</accession>
<dbReference type="AlphaFoldDB" id="A0A5J5LN15"/>
<organism evidence="1 2">
    <name type="scientific">Haloarcula hispanica</name>
    <dbReference type="NCBI Taxonomy" id="51589"/>
    <lineage>
        <taxon>Archaea</taxon>
        <taxon>Methanobacteriati</taxon>
        <taxon>Methanobacteriota</taxon>
        <taxon>Stenosarchaea group</taxon>
        <taxon>Halobacteria</taxon>
        <taxon>Halobacteriales</taxon>
        <taxon>Haloarculaceae</taxon>
        <taxon>Haloarcula</taxon>
    </lineage>
</organism>
<evidence type="ECO:0000313" key="1">
    <source>
        <dbReference type="EMBL" id="KAA9410724.1"/>
    </source>
</evidence>
<proteinExistence type="predicted"/>